<evidence type="ECO:0000259" key="1">
    <source>
        <dbReference type="Pfam" id="PF01048"/>
    </source>
</evidence>
<organism evidence="2 3">
    <name type="scientific">Alloprevotella tannerae</name>
    <dbReference type="NCBI Taxonomy" id="76122"/>
    <lineage>
        <taxon>Bacteria</taxon>
        <taxon>Pseudomonadati</taxon>
        <taxon>Bacteroidota</taxon>
        <taxon>Bacteroidia</taxon>
        <taxon>Bacteroidales</taxon>
        <taxon>Prevotellaceae</taxon>
        <taxon>Alloprevotella</taxon>
    </lineage>
</organism>
<dbReference type="EMBL" id="JABZGR010000010">
    <property type="protein sequence ID" value="MBF0970318.1"/>
    <property type="molecule type" value="Genomic_DNA"/>
</dbReference>
<dbReference type="PANTHER" id="PTHR46832:SF1">
    <property type="entry name" value="5'-METHYLTHIOADENOSINE_S-ADENOSYLHOMOCYSTEINE NUCLEOSIDASE"/>
    <property type="match status" value="1"/>
</dbReference>
<dbReference type="GO" id="GO:0005829">
    <property type="term" value="C:cytosol"/>
    <property type="evidence" value="ECO:0007669"/>
    <property type="project" value="TreeGrafter"/>
</dbReference>
<dbReference type="GO" id="GO:0009116">
    <property type="term" value="P:nucleoside metabolic process"/>
    <property type="evidence" value="ECO:0007669"/>
    <property type="project" value="InterPro"/>
</dbReference>
<dbReference type="Proteomes" id="UP000704068">
    <property type="component" value="Unassembled WGS sequence"/>
</dbReference>
<dbReference type="PANTHER" id="PTHR46832">
    <property type="entry name" value="5'-METHYLTHIOADENOSINE/S-ADENOSYLHOMOCYSTEINE NUCLEOSIDASE"/>
    <property type="match status" value="1"/>
</dbReference>
<gene>
    <name evidence="2" type="ORF">HXK21_04685</name>
</gene>
<feature type="domain" description="Nucleoside phosphorylase" evidence="1">
    <location>
        <begin position="23"/>
        <end position="184"/>
    </location>
</feature>
<dbReference type="AlphaFoldDB" id="A0A929X005"/>
<protein>
    <submittedName>
        <fullName evidence="2">Nucleosidase</fullName>
    </submittedName>
</protein>
<dbReference type="Gene3D" id="3.40.50.1580">
    <property type="entry name" value="Nucleoside phosphorylase domain"/>
    <property type="match status" value="1"/>
</dbReference>
<dbReference type="InterPro" id="IPR035994">
    <property type="entry name" value="Nucleoside_phosphorylase_sf"/>
</dbReference>
<sequence>MKKAIVAFALQEEVVPVSIPGFEVHTILTKITKVQAAFRLTKAIFELQPDFVLNVGTAGTLAYSVGDIFSATHFIDRDSAKQNFTSISSEVQTTPLLSLPSIIEGQVTADAFIVNTGDDFVTAADTVNGAAVDMEAFAEALVCHEMAIPFQSVKFITDKIGANSMKHWEDKLADARTALADYFKTYLG</sequence>
<dbReference type="InterPro" id="IPR000845">
    <property type="entry name" value="Nucleoside_phosphorylase_d"/>
</dbReference>
<name>A0A929X005_9BACT</name>
<dbReference type="RefSeq" id="WP_303763650.1">
    <property type="nucleotide sequence ID" value="NZ_JABZGR010000010.1"/>
</dbReference>
<accession>A0A929X005</accession>
<comment type="caution">
    <text evidence="2">The sequence shown here is derived from an EMBL/GenBank/DDBJ whole genome shotgun (WGS) entry which is preliminary data.</text>
</comment>
<reference evidence="2" key="1">
    <citation type="submission" date="2020-04" db="EMBL/GenBank/DDBJ databases">
        <title>Deep metagenomics examines the oral microbiome during advanced dental caries in children, revealing novel taxa and co-occurrences with host molecules.</title>
        <authorList>
            <person name="Baker J.L."/>
            <person name="Morton J.T."/>
            <person name="Dinis M."/>
            <person name="Alvarez R."/>
            <person name="Tran N.C."/>
            <person name="Knight R."/>
            <person name="Edlund A."/>
        </authorList>
    </citation>
    <scope>NUCLEOTIDE SEQUENCE</scope>
    <source>
        <strain evidence="2">JCVI_34_bin.1</strain>
    </source>
</reference>
<dbReference type="GO" id="GO:0019284">
    <property type="term" value="P:L-methionine salvage from S-adenosylmethionine"/>
    <property type="evidence" value="ECO:0007669"/>
    <property type="project" value="TreeGrafter"/>
</dbReference>
<dbReference type="GO" id="GO:0008782">
    <property type="term" value="F:adenosylhomocysteine nucleosidase activity"/>
    <property type="evidence" value="ECO:0007669"/>
    <property type="project" value="TreeGrafter"/>
</dbReference>
<dbReference type="GO" id="GO:0008930">
    <property type="term" value="F:methylthioadenosine nucleosidase activity"/>
    <property type="evidence" value="ECO:0007669"/>
    <property type="project" value="TreeGrafter"/>
</dbReference>
<dbReference type="SUPFAM" id="SSF53167">
    <property type="entry name" value="Purine and uridine phosphorylases"/>
    <property type="match status" value="1"/>
</dbReference>
<dbReference type="Pfam" id="PF01048">
    <property type="entry name" value="PNP_UDP_1"/>
    <property type="match status" value="1"/>
</dbReference>
<evidence type="ECO:0000313" key="2">
    <source>
        <dbReference type="EMBL" id="MBF0970318.1"/>
    </source>
</evidence>
<proteinExistence type="predicted"/>
<evidence type="ECO:0000313" key="3">
    <source>
        <dbReference type="Proteomes" id="UP000704068"/>
    </source>
</evidence>